<evidence type="ECO:0000256" key="5">
    <source>
        <dbReference type="SAM" id="Phobius"/>
    </source>
</evidence>
<gene>
    <name evidence="6" type="primary">PQLC2_1</name>
    <name evidence="6" type="ORF">CU097_002263</name>
</gene>
<dbReference type="Proteomes" id="UP000252139">
    <property type="component" value="Unassembled WGS sequence"/>
</dbReference>
<evidence type="ECO:0000313" key="7">
    <source>
        <dbReference type="Proteomes" id="UP000252139"/>
    </source>
</evidence>
<dbReference type="GO" id="GO:0015174">
    <property type="term" value="F:basic amino acid transmembrane transporter activity"/>
    <property type="evidence" value="ECO:0007669"/>
    <property type="project" value="TreeGrafter"/>
</dbReference>
<dbReference type="GO" id="GO:0016020">
    <property type="term" value="C:membrane"/>
    <property type="evidence" value="ECO:0007669"/>
    <property type="project" value="UniProtKB-SubCell"/>
</dbReference>
<dbReference type="Pfam" id="PF04193">
    <property type="entry name" value="PQ-loop"/>
    <property type="match status" value="1"/>
</dbReference>
<keyword evidence="4 5" id="KW-0472">Membrane</keyword>
<evidence type="ECO:0000256" key="3">
    <source>
        <dbReference type="ARBA" id="ARBA00022989"/>
    </source>
</evidence>
<name>A0A367IJQ0_RHIAZ</name>
<dbReference type="OrthoDB" id="8048523at2759"/>
<dbReference type="Gene3D" id="1.20.1280.290">
    <property type="match status" value="1"/>
</dbReference>
<accession>A0A367IJQ0</accession>
<sequence length="58" mass="6579">NYKNQSTEGLSIGMFLCAVMGNIFYTASIFLKSNDIDYIWKNMSWIVGSVGTLLFDFL</sequence>
<dbReference type="STRING" id="86630.A0A367IJQ0"/>
<dbReference type="AlphaFoldDB" id="A0A367IJQ0"/>
<dbReference type="EMBL" id="PJQL01005560">
    <property type="protein sequence ID" value="RCH77902.1"/>
    <property type="molecule type" value="Genomic_DNA"/>
</dbReference>
<keyword evidence="2 5" id="KW-0812">Transmembrane</keyword>
<dbReference type="InterPro" id="IPR051415">
    <property type="entry name" value="LAAT-1"/>
</dbReference>
<evidence type="ECO:0000313" key="6">
    <source>
        <dbReference type="EMBL" id="RCH77902.1"/>
    </source>
</evidence>
<keyword evidence="3 5" id="KW-1133">Transmembrane helix</keyword>
<dbReference type="InterPro" id="IPR006603">
    <property type="entry name" value="PQ-loop_rpt"/>
</dbReference>
<dbReference type="PANTHER" id="PTHR16201">
    <property type="entry name" value="SEVEN TRANSMEMBRANE PROTEIN 1-RELATED"/>
    <property type="match status" value="1"/>
</dbReference>
<feature type="non-terminal residue" evidence="6">
    <location>
        <position position="1"/>
    </location>
</feature>
<evidence type="ECO:0000256" key="4">
    <source>
        <dbReference type="ARBA" id="ARBA00023136"/>
    </source>
</evidence>
<protein>
    <submittedName>
        <fullName evidence="6">PQ loop repeat-containing protein 2</fullName>
    </submittedName>
</protein>
<feature type="non-terminal residue" evidence="6">
    <location>
        <position position="58"/>
    </location>
</feature>
<dbReference type="PANTHER" id="PTHR16201:SF34">
    <property type="entry name" value="LYSOSOMAL AMINO ACID TRANSPORTER 1"/>
    <property type="match status" value="1"/>
</dbReference>
<organism evidence="6 7">
    <name type="scientific">Rhizopus azygosporus</name>
    <name type="common">Rhizopus microsporus var. azygosporus</name>
    <dbReference type="NCBI Taxonomy" id="86630"/>
    <lineage>
        <taxon>Eukaryota</taxon>
        <taxon>Fungi</taxon>
        <taxon>Fungi incertae sedis</taxon>
        <taxon>Mucoromycota</taxon>
        <taxon>Mucoromycotina</taxon>
        <taxon>Mucoromycetes</taxon>
        <taxon>Mucorales</taxon>
        <taxon>Mucorineae</taxon>
        <taxon>Rhizopodaceae</taxon>
        <taxon>Rhizopus</taxon>
    </lineage>
</organism>
<comment type="subcellular location">
    <subcellularLocation>
        <location evidence="1">Membrane</location>
        <topology evidence="1">Multi-pass membrane protein</topology>
    </subcellularLocation>
</comment>
<feature type="transmembrane region" description="Helical" evidence="5">
    <location>
        <begin position="12"/>
        <end position="31"/>
    </location>
</feature>
<keyword evidence="7" id="KW-1185">Reference proteome</keyword>
<evidence type="ECO:0000256" key="2">
    <source>
        <dbReference type="ARBA" id="ARBA00022692"/>
    </source>
</evidence>
<evidence type="ECO:0000256" key="1">
    <source>
        <dbReference type="ARBA" id="ARBA00004141"/>
    </source>
</evidence>
<comment type="caution">
    <text evidence="6">The sequence shown here is derived from an EMBL/GenBank/DDBJ whole genome shotgun (WGS) entry which is preliminary data.</text>
</comment>
<proteinExistence type="predicted"/>
<reference evidence="6 7" key="1">
    <citation type="journal article" date="2018" name="G3 (Bethesda)">
        <title>Phylogenetic and Phylogenomic Definition of Rhizopus Species.</title>
        <authorList>
            <person name="Gryganskyi A.P."/>
            <person name="Golan J."/>
            <person name="Dolatabadi S."/>
            <person name="Mondo S."/>
            <person name="Robb S."/>
            <person name="Idnurm A."/>
            <person name="Muszewska A."/>
            <person name="Steczkiewicz K."/>
            <person name="Masonjones S."/>
            <person name="Liao H.L."/>
            <person name="Gajdeczka M.T."/>
            <person name="Anike F."/>
            <person name="Vuek A."/>
            <person name="Anishchenko I.M."/>
            <person name="Voigt K."/>
            <person name="de Hoog G.S."/>
            <person name="Smith M.E."/>
            <person name="Heitman J."/>
            <person name="Vilgalys R."/>
            <person name="Stajich J.E."/>
        </authorList>
    </citation>
    <scope>NUCLEOTIDE SEQUENCE [LARGE SCALE GENOMIC DNA]</scope>
    <source>
        <strain evidence="6 7">CBS 357.93</strain>
    </source>
</reference>